<proteinExistence type="predicted"/>
<dbReference type="Proteomes" id="UP000663860">
    <property type="component" value="Unassembled WGS sequence"/>
</dbReference>
<reference evidence="3" key="1">
    <citation type="submission" date="2021-02" db="EMBL/GenBank/DDBJ databases">
        <authorList>
            <person name="Nowell W R."/>
        </authorList>
    </citation>
    <scope>NUCLEOTIDE SEQUENCE</scope>
</reference>
<evidence type="ECO:0000313" key="1">
    <source>
        <dbReference type="EMBL" id="CAF0852210.1"/>
    </source>
</evidence>
<sequence>MAAMTANPLEWDYIAKVTGDSNWNHEKIDDKYRKLTENCQYCEDDDDDDEYTHGWLNTTVSRYQDPLPLNESNPILNDL</sequence>
<dbReference type="EMBL" id="CAJOAY010000179">
    <property type="protein sequence ID" value="CAF3573414.1"/>
    <property type="molecule type" value="Genomic_DNA"/>
</dbReference>
<dbReference type="Proteomes" id="UP000663891">
    <property type="component" value="Unassembled WGS sequence"/>
</dbReference>
<dbReference type="Proteomes" id="UP000663868">
    <property type="component" value="Unassembled WGS sequence"/>
</dbReference>
<evidence type="ECO:0000313" key="5">
    <source>
        <dbReference type="EMBL" id="CAF3754887.1"/>
    </source>
</evidence>
<organism evidence="3 6">
    <name type="scientific">Adineta steineri</name>
    <dbReference type="NCBI Taxonomy" id="433720"/>
    <lineage>
        <taxon>Eukaryota</taxon>
        <taxon>Metazoa</taxon>
        <taxon>Spiralia</taxon>
        <taxon>Gnathifera</taxon>
        <taxon>Rotifera</taxon>
        <taxon>Eurotatoria</taxon>
        <taxon>Bdelloidea</taxon>
        <taxon>Adinetida</taxon>
        <taxon>Adinetidae</taxon>
        <taxon>Adineta</taxon>
    </lineage>
</organism>
<evidence type="ECO:0000313" key="4">
    <source>
        <dbReference type="EMBL" id="CAF3654807.1"/>
    </source>
</evidence>
<evidence type="ECO:0000313" key="3">
    <source>
        <dbReference type="EMBL" id="CAF3573414.1"/>
    </source>
</evidence>
<gene>
    <name evidence="1" type="ORF">IZO911_LOCUS9657</name>
    <name evidence="4" type="ORF">KXQ929_LOCUS7961</name>
    <name evidence="3" type="ORF">OKA104_LOCUS5220</name>
    <name evidence="5" type="ORF">OXD698_LOCUS15672</name>
    <name evidence="2" type="ORF">VCS650_LOCUS19443</name>
</gene>
<dbReference type="EMBL" id="CAJNON010000193">
    <property type="protein sequence ID" value="CAF1088811.1"/>
    <property type="molecule type" value="Genomic_DNA"/>
</dbReference>
<dbReference type="EMBL" id="CAJNOE010000068">
    <property type="protein sequence ID" value="CAF0852210.1"/>
    <property type="molecule type" value="Genomic_DNA"/>
</dbReference>
<accession>A0A818L976</accession>
<evidence type="ECO:0000313" key="6">
    <source>
        <dbReference type="Proteomes" id="UP000663881"/>
    </source>
</evidence>
<dbReference type="AlphaFoldDB" id="A0A818L976"/>
<protein>
    <submittedName>
        <fullName evidence="3">Uncharacterized protein</fullName>
    </submittedName>
</protein>
<comment type="caution">
    <text evidence="3">The sequence shown here is derived from an EMBL/GenBank/DDBJ whole genome shotgun (WGS) entry which is preliminary data.</text>
</comment>
<dbReference type="EMBL" id="CAJOBB010000337">
    <property type="protein sequence ID" value="CAF3654807.1"/>
    <property type="molecule type" value="Genomic_DNA"/>
</dbReference>
<dbReference type="EMBL" id="CAJOAZ010001042">
    <property type="protein sequence ID" value="CAF3754887.1"/>
    <property type="molecule type" value="Genomic_DNA"/>
</dbReference>
<dbReference type="Proteomes" id="UP000663881">
    <property type="component" value="Unassembled WGS sequence"/>
</dbReference>
<dbReference type="Proteomes" id="UP000663844">
    <property type="component" value="Unassembled WGS sequence"/>
</dbReference>
<evidence type="ECO:0000313" key="2">
    <source>
        <dbReference type="EMBL" id="CAF1088811.1"/>
    </source>
</evidence>
<name>A0A818L976_9BILA</name>
<dbReference type="OrthoDB" id="269227at2759"/>